<dbReference type="SUPFAM" id="SSF48498">
    <property type="entry name" value="Tetracyclin repressor-like, C-terminal domain"/>
    <property type="match status" value="1"/>
</dbReference>
<dbReference type="Gene3D" id="1.10.10.60">
    <property type="entry name" value="Homeodomain-like"/>
    <property type="match status" value="1"/>
</dbReference>
<dbReference type="SUPFAM" id="SSF46689">
    <property type="entry name" value="Homeodomain-like"/>
    <property type="match status" value="1"/>
</dbReference>
<sequence>MPRRAGLTAQKVVELALSIVDSAGLDGLTLARVAEAAGVATPSLYKHVAGLPDLRERVARVVLAGLTDRTREAVIGVSGDDAIRALMDAYRSYLVEFPNRAGFLISPPPTVDPREDLLAVVLAVLRGYRLEGSEAIHAARILRSSVHGFASLEAAGGFGYREDLDESFRRLAGVIVMGLRERV</sequence>
<organism evidence="6 7">
    <name type="scientific">Rugosimonospora africana</name>
    <dbReference type="NCBI Taxonomy" id="556532"/>
    <lineage>
        <taxon>Bacteria</taxon>
        <taxon>Bacillati</taxon>
        <taxon>Actinomycetota</taxon>
        <taxon>Actinomycetes</taxon>
        <taxon>Micromonosporales</taxon>
        <taxon>Micromonosporaceae</taxon>
        <taxon>Rugosimonospora</taxon>
    </lineage>
</organism>
<name>A0A8J3QN06_9ACTN</name>
<evidence type="ECO:0000256" key="2">
    <source>
        <dbReference type="ARBA" id="ARBA00023125"/>
    </source>
</evidence>
<comment type="caution">
    <text evidence="6">The sequence shown here is derived from an EMBL/GenBank/DDBJ whole genome shotgun (WGS) entry which is preliminary data.</text>
</comment>
<dbReference type="Gene3D" id="1.10.357.10">
    <property type="entry name" value="Tetracycline Repressor, domain 2"/>
    <property type="match status" value="1"/>
</dbReference>
<feature type="DNA-binding region" description="H-T-H motif" evidence="4">
    <location>
        <begin position="29"/>
        <end position="48"/>
    </location>
</feature>
<dbReference type="AlphaFoldDB" id="A0A8J3QN06"/>
<dbReference type="InterPro" id="IPR036271">
    <property type="entry name" value="Tet_transcr_reg_TetR-rel_C_sf"/>
</dbReference>
<feature type="domain" description="HTH tetR-type" evidence="5">
    <location>
        <begin position="6"/>
        <end position="66"/>
    </location>
</feature>
<protein>
    <submittedName>
        <fullName evidence="6">TetR family transcriptional regulator</fullName>
    </submittedName>
</protein>
<dbReference type="GO" id="GO:0003677">
    <property type="term" value="F:DNA binding"/>
    <property type="evidence" value="ECO:0007669"/>
    <property type="project" value="UniProtKB-UniRule"/>
</dbReference>
<evidence type="ECO:0000259" key="5">
    <source>
        <dbReference type="PROSITE" id="PS50977"/>
    </source>
</evidence>
<evidence type="ECO:0000313" key="6">
    <source>
        <dbReference type="EMBL" id="GIH13934.1"/>
    </source>
</evidence>
<reference evidence="6" key="1">
    <citation type="submission" date="2021-01" db="EMBL/GenBank/DDBJ databases">
        <title>Whole genome shotgun sequence of Rugosimonospora africana NBRC 104875.</title>
        <authorList>
            <person name="Komaki H."/>
            <person name="Tamura T."/>
        </authorList>
    </citation>
    <scope>NUCLEOTIDE SEQUENCE</scope>
    <source>
        <strain evidence="6">NBRC 104875</strain>
    </source>
</reference>
<keyword evidence="2 4" id="KW-0238">DNA-binding</keyword>
<proteinExistence type="predicted"/>
<evidence type="ECO:0000313" key="7">
    <source>
        <dbReference type="Proteomes" id="UP000642748"/>
    </source>
</evidence>
<keyword evidence="7" id="KW-1185">Reference proteome</keyword>
<dbReference type="InterPro" id="IPR009057">
    <property type="entry name" value="Homeodomain-like_sf"/>
</dbReference>
<evidence type="ECO:0000256" key="1">
    <source>
        <dbReference type="ARBA" id="ARBA00023015"/>
    </source>
</evidence>
<dbReference type="InterPro" id="IPR025996">
    <property type="entry name" value="MT1864/Rv1816-like_C"/>
</dbReference>
<keyword evidence="1" id="KW-0805">Transcription regulation</keyword>
<dbReference type="EMBL" id="BONZ01000019">
    <property type="protein sequence ID" value="GIH13934.1"/>
    <property type="molecule type" value="Genomic_DNA"/>
</dbReference>
<dbReference type="PROSITE" id="PS50977">
    <property type="entry name" value="HTH_TETR_2"/>
    <property type="match status" value="1"/>
</dbReference>
<dbReference type="Pfam" id="PF13305">
    <property type="entry name" value="TetR_C_33"/>
    <property type="match status" value="1"/>
</dbReference>
<dbReference type="InterPro" id="IPR001647">
    <property type="entry name" value="HTH_TetR"/>
</dbReference>
<dbReference type="Proteomes" id="UP000642748">
    <property type="component" value="Unassembled WGS sequence"/>
</dbReference>
<keyword evidence="3" id="KW-0804">Transcription</keyword>
<dbReference type="RefSeq" id="WP_203917606.1">
    <property type="nucleotide sequence ID" value="NZ_BONZ01000019.1"/>
</dbReference>
<accession>A0A8J3QN06</accession>
<gene>
    <name evidence="6" type="ORF">Raf01_21060</name>
</gene>
<evidence type="ECO:0000256" key="3">
    <source>
        <dbReference type="ARBA" id="ARBA00023163"/>
    </source>
</evidence>
<evidence type="ECO:0000256" key="4">
    <source>
        <dbReference type="PROSITE-ProRule" id="PRU00335"/>
    </source>
</evidence>